<dbReference type="GO" id="GO:0006355">
    <property type="term" value="P:regulation of DNA-templated transcription"/>
    <property type="evidence" value="ECO:0007669"/>
    <property type="project" value="InterPro"/>
</dbReference>
<sequence length="483" mass="54739">MSGATVKPSSAELRRKLREKWELASVLNFLHVFEPTMEIKLKLSAEDIETALIEFNDSLVQLHIALLKGITTSKLLDGSEAWITVLCRVLQSWWPWVAQGDFPLSAAKGKELSRYKELDPIDRLLILKAVCEARAAQDDIMSFINESVKGDIAISTFRKEKLADENGTAYWYDGDGIIGHRLYSEVYEFENKIKVSGKDVESDIYIQWETVATNLEEFRRVRDEYSTSELKSEVSVSKTLEVDVIPPLEKLEKKKQRALKQLEKQNAAPYVFQSSRLTRSSRNLKPINYTYDEFDRTIKEAIQVGTYNADDRNRKIIKKPRHGTQRTGSTEEVYEVLDSPNGISTESDSDIDGHLQGNHVYDSNDDEYENEKEDAKDEYKDEVSDFDERTDNLCTIGEKECSIHLPKGSHFSSRIAGTAGHGAPESMTINTKNRLRQRPSVNTAFDCSAPDSEGGNLSNGSKYFVPDSEEENSSDSSSKRRRT</sequence>
<comment type="caution">
    <text evidence="2">The sequence shown here is derived from an EMBL/GenBank/DDBJ whole genome shotgun (WGS) entry which is preliminary data.</text>
</comment>
<accession>A0AAV3PR23</accession>
<organism evidence="2 3">
    <name type="scientific">Lithospermum erythrorhizon</name>
    <name type="common">Purple gromwell</name>
    <name type="synonym">Lithospermum officinale var. erythrorhizon</name>
    <dbReference type="NCBI Taxonomy" id="34254"/>
    <lineage>
        <taxon>Eukaryota</taxon>
        <taxon>Viridiplantae</taxon>
        <taxon>Streptophyta</taxon>
        <taxon>Embryophyta</taxon>
        <taxon>Tracheophyta</taxon>
        <taxon>Spermatophyta</taxon>
        <taxon>Magnoliopsida</taxon>
        <taxon>eudicotyledons</taxon>
        <taxon>Gunneridae</taxon>
        <taxon>Pentapetalae</taxon>
        <taxon>asterids</taxon>
        <taxon>lamiids</taxon>
        <taxon>Boraginales</taxon>
        <taxon>Boraginaceae</taxon>
        <taxon>Boraginoideae</taxon>
        <taxon>Lithospermeae</taxon>
        <taxon>Lithospermum</taxon>
    </lineage>
</organism>
<dbReference type="Proteomes" id="UP001454036">
    <property type="component" value="Unassembled WGS sequence"/>
</dbReference>
<feature type="compositionally biased region" description="Acidic residues" evidence="1">
    <location>
        <begin position="363"/>
        <end position="372"/>
    </location>
</feature>
<dbReference type="AlphaFoldDB" id="A0AAV3PR23"/>
<evidence type="ECO:0000256" key="1">
    <source>
        <dbReference type="SAM" id="MobiDB-lite"/>
    </source>
</evidence>
<proteinExistence type="predicted"/>
<gene>
    <name evidence="2" type="ORF">LIER_11162</name>
</gene>
<evidence type="ECO:0000313" key="3">
    <source>
        <dbReference type="Proteomes" id="UP001454036"/>
    </source>
</evidence>
<dbReference type="InterPro" id="IPR028938">
    <property type="entry name" value="Rsf1-like"/>
</dbReference>
<dbReference type="PANTHER" id="PTHR14296:SF12">
    <property type="entry name" value="DDT DOMAIN-CONTAINING PROTEIN DDR4 ISOFORM X1"/>
    <property type="match status" value="1"/>
</dbReference>
<reference evidence="2 3" key="1">
    <citation type="submission" date="2024-01" db="EMBL/GenBank/DDBJ databases">
        <title>The complete chloroplast genome sequence of Lithospermum erythrorhizon: insights into the phylogenetic relationship among Boraginaceae species and the maternal lineages of purple gromwells.</title>
        <authorList>
            <person name="Okada T."/>
            <person name="Watanabe K."/>
        </authorList>
    </citation>
    <scope>NUCLEOTIDE SEQUENCE [LARGE SCALE GENOMIC DNA]</scope>
</reference>
<feature type="region of interest" description="Disordered" evidence="1">
    <location>
        <begin position="321"/>
        <end position="380"/>
    </location>
</feature>
<feature type="region of interest" description="Disordered" evidence="1">
    <location>
        <begin position="441"/>
        <end position="483"/>
    </location>
</feature>
<evidence type="ECO:0000313" key="2">
    <source>
        <dbReference type="EMBL" id="GAA0152765.1"/>
    </source>
</evidence>
<keyword evidence="3" id="KW-1185">Reference proteome</keyword>
<evidence type="ECO:0008006" key="4">
    <source>
        <dbReference type="Google" id="ProtNLM"/>
    </source>
</evidence>
<dbReference type="EMBL" id="BAABME010002044">
    <property type="protein sequence ID" value="GAA0152765.1"/>
    <property type="molecule type" value="Genomic_DNA"/>
</dbReference>
<dbReference type="PANTHER" id="PTHR14296">
    <property type="entry name" value="REMODELING AND SPACING FACTOR 1"/>
    <property type="match status" value="1"/>
</dbReference>
<name>A0AAV3PR23_LITER</name>
<dbReference type="GO" id="GO:0031213">
    <property type="term" value="C:RSF complex"/>
    <property type="evidence" value="ECO:0007669"/>
    <property type="project" value="InterPro"/>
</dbReference>
<protein>
    <recommendedName>
        <fullName evidence="4">DDT domain-containing protein DDR4</fullName>
    </recommendedName>
</protein>